<proteinExistence type="predicted"/>
<evidence type="ECO:0000313" key="2">
    <source>
        <dbReference type="EMBL" id="KUM49786.1"/>
    </source>
</evidence>
<evidence type="ECO:0000256" key="1">
    <source>
        <dbReference type="SAM" id="MobiDB-lite"/>
    </source>
</evidence>
<feature type="compositionally biased region" description="Polar residues" evidence="1">
    <location>
        <begin position="45"/>
        <end position="54"/>
    </location>
</feature>
<sequence length="98" mass="11398">MEERTKLYGSVGGFSQYKSPIHWFKTPGKPFPRNRSYLVDRFNHPDSQPIQSGKNGKDIPYEESNIYKNITDRIKRAKPVTIRPTQTVEMTQTVKKIV</sequence>
<dbReference type="EMBL" id="LKAM01000002">
    <property type="protein sequence ID" value="KUM49786.1"/>
    <property type="molecule type" value="Genomic_DNA"/>
</dbReference>
<keyword evidence="2" id="KW-0496">Mitochondrion</keyword>
<gene>
    <name evidence="2" type="ORF">ABT39_MTgene3013</name>
</gene>
<name>A0A101M2D2_PICGL</name>
<organism evidence="2">
    <name type="scientific">Picea glauca</name>
    <name type="common">White spruce</name>
    <name type="synonym">Pinus glauca</name>
    <dbReference type="NCBI Taxonomy" id="3330"/>
    <lineage>
        <taxon>Eukaryota</taxon>
        <taxon>Viridiplantae</taxon>
        <taxon>Streptophyta</taxon>
        <taxon>Embryophyta</taxon>
        <taxon>Tracheophyta</taxon>
        <taxon>Spermatophyta</taxon>
        <taxon>Pinopsida</taxon>
        <taxon>Pinidae</taxon>
        <taxon>Conifers I</taxon>
        <taxon>Pinales</taxon>
        <taxon>Pinaceae</taxon>
        <taxon>Picea</taxon>
    </lineage>
</organism>
<dbReference type="AlphaFoldDB" id="A0A101M2D2"/>
<accession>A0A101M2D2</accession>
<geneLocation type="mitochondrion" evidence="2"/>
<feature type="region of interest" description="Disordered" evidence="1">
    <location>
        <begin position="42"/>
        <end position="61"/>
    </location>
</feature>
<comment type="caution">
    <text evidence="2">The sequence shown here is derived from an EMBL/GenBank/DDBJ whole genome shotgun (WGS) entry which is preliminary data.</text>
</comment>
<protein>
    <submittedName>
        <fullName evidence="2">Uncharacterized protein</fullName>
    </submittedName>
</protein>
<reference evidence="2" key="1">
    <citation type="journal article" date="2015" name="Genome Biol. Evol.">
        <title>Organellar Genomes of White Spruce (Picea glauca): Assembly and Annotation.</title>
        <authorList>
            <person name="Jackman S.D."/>
            <person name="Warren R.L."/>
            <person name="Gibb E.A."/>
            <person name="Vandervalk B.P."/>
            <person name="Mohamadi H."/>
            <person name="Chu J."/>
            <person name="Raymond A."/>
            <person name="Pleasance S."/>
            <person name="Coope R."/>
            <person name="Wildung M.R."/>
            <person name="Ritland C.E."/>
            <person name="Bousquet J."/>
            <person name="Jones S.J."/>
            <person name="Bohlmann J."/>
            <person name="Birol I."/>
        </authorList>
    </citation>
    <scope>NUCLEOTIDE SEQUENCE [LARGE SCALE GENOMIC DNA]</scope>
    <source>
        <tissue evidence="2">Flushing bud</tissue>
    </source>
</reference>